<sequence length="86" mass="10068">MADEQNNDPFAFFRQFWKPMEQQMAGFMPPLSEEELARKIAELKTVEQWLSMQLSMLQLSIKTMELQHASLAALRRMEPKPKDEAP</sequence>
<dbReference type="Proteomes" id="UP001595791">
    <property type="component" value="Unassembled WGS sequence"/>
</dbReference>
<protein>
    <submittedName>
        <fullName evidence="1">PhaM family polyhydroxyalkanoate granule multifunctional regulatory protein</fullName>
    </submittedName>
</protein>
<dbReference type="EMBL" id="JBHSBU010000001">
    <property type="protein sequence ID" value="MFC4158769.1"/>
    <property type="molecule type" value="Genomic_DNA"/>
</dbReference>
<reference evidence="2" key="1">
    <citation type="journal article" date="2019" name="Int. J. Syst. Evol. Microbiol.">
        <title>The Global Catalogue of Microorganisms (GCM) 10K type strain sequencing project: providing services to taxonomists for standard genome sequencing and annotation.</title>
        <authorList>
            <consortium name="The Broad Institute Genomics Platform"/>
            <consortium name="The Broad Institute Genome Sequencing Center for Infectious Disease"/>
            <person name="Wu L."/>
            <person name="Ma J."/>
        </authorList>
    </citation>
    <scope>NUCLEOTIDE SEQUENCE [LARGE SCALE GENOMIC DNA]</scope>
    <source>
        <strain evidence="2">LMG 29894</strain>
    </source>
</reference>
<dbReference type="NCBIfam" id="NF043076">
    <property type="entry name" value="PHA_gran_PhaM"/>
    <property type="match status" value="1"/>
</dbReference>
<organism evidence="1 2">
    <name type="scientific">Chitinimonas lacunae</name>
    <dbReference type="NCBI Taxonomy" id="1963018"/>
    <lineage>
        <taxon>Bacteria</taxon>
        <taxon>Pseudomonadati</taxon>
        <taxon>Pseudomonadota</taxon>
        <taxon>Betaproteobacteria</taxon>
        <taxon>Neisseriales</taxon>
        <taxon>Chitinibacteraceae</taxon>
        <taxon>Chitinimonas</taxon>
    </lineage>
</organism>
<proteinExistence type="predicted"/>
<evidence type="ECO:0000313" key="1">
    <source>
        <dbReference type="EMBL" id="MFC4158769.1"/>
    </source>
</evidence>
<evidence type="ECO:0000313" key="2">
    <source>
        <dbReference type="Proteomes" id="UP001595791"/>
    </source>
</evidence>
<dbReference type="RefSeq" id="WP_378161805.1">
    <property type="nucleotide sequence ID" value="NZ_JBHSBU010000001.1"/>
</dbReference>
<gene>
    <name evidence="1" type="ORF">ACFOW7_05260</name>
</gene>
<name>A0ABV8MKU2_9NEIS</name>
<dbReference type="InterPro" id="IPR050026">
    <property type="entry name" value="PHA_gran_PhaM_N"/>
</dbReference>
<accession>A0ABV8MKU2</accession>
<comment type="caution">
    <text evidence="1">The sequence shown here is derived from an EMBL/GenBank/DDBJ whole genome shotgun (WGS) entry which is preliminary data.</text>
</comment>
<keyword evidence="2" id="KW-1185">Reference proteome</keyword>